<dbReference type="EMBL" id="BTGB01000003">
    <property type="protein sequence ID" value="GMM46391.1"/>
    <property type="molecule type" value="Genomic_DNA"/>
</dbReference>
<proteinExistence type="predicted"/>
<protein>
    <recommendedName>
        <fullName evidence="8">Golgi apparatus membrane protein TVP15</fullName>
    </recommendedName>
</protein>
<dbReference type="InterPro" id="IPR013714">
    <property type="entry name" value="Golgi_TVP15"/>
</dbReference>
<evidence type="ECO:0000313" key="6">
    <source>
        <dbReference type="EMBL" id="GMM46391.1"/>
    </source>
</evidence>
<comment type="caution">
    <text evidence="6">The sequence shown here is derived from an EMBL/GenBank/DDBJ whole genome shotgun (WGS) entry which is preliminary data.</text>
</comment>
<evidence type="ECO:0000256" key="3">
    <source>
        <dbReference type="ARBA" id="ARBA00022989"/>
    </source>
</evidence>
<evidence type="ECO:0000256" key="2">
    <source>
        <dbReference type="ARBA" id="ARBA00022692"/>
    </source>
</evidence>
<accession>A0AAV5R6Z8</accession>
<dbReference type="Proteomes" id="UP001378960">
    <property type="component" value="Unassembled WGS sequence"/>
</dbReference>
<dbReference type="PANTHER" id="PTHR28128">
    <property type="entry name" value="GOLGI APPARATUS MEMBRANE PROTEIN TVP15"/>
    <property type="match status" value="1"/>
</dbReference>
<name>A0AAV5R6Z8_PICKL</name>
<dbReference type="PANTHER" id="PTHR28128:SF1">
    <property type="entry name" value="GOLGI APPARATUS MEMBRANE PROTEIN TVP15"/>
    <property type="match status" value="1"/>
</dbReference>
<feature type="transmembrane region" description="Helical" evidence="5">
    <location>
        <begin position="41"/>
        <end position="60"/>
    </location>
</feature>
<evidence type="ECO:0000256" key="1">
    <source>
        <dbReference type="ARBA" id="ARBA00004141"/>
    </source>
</evidence>
<comment type="subcellular location">
    <subcellularLocation>
        <location evidence="1">Membrane</location>
        <topology evidence="1">Multi-pass membrane protein</topology>
    </subcellularLocation>
</comment>
<evidence type="ECO:0000313" key="7">
    <source>
        <dbReference type="Proteomes" id="UP001378960"/>
    </source>
</evidence>
<dbReference type="Pfam" id="PF08507">
    <property type="entry name" value="COPI_assoc"/>
    <property type="match status" value="1"/>
</dbReference>
<keyword evidence="3 5" id="KW-1133">Transmembrane helix</keyword>
<sequence length="142" mass="16226">MDSINLSEPPKYTIIFKIINFIIATLSILCGLSEIFTKFDYFFQGILIILIGFLIIYLEFKIPPKLFTYFSSFFSFLGRGSIYIIIAILNLHGSFIRFIIALFILLVGIVYIGLEFINNIEPPANMSGENGFINNDEFDDII</sequence>
<organism evidence="6 7">
    <name type="scientific">Pichia kluyveri</name>
    <name type="common">Yeast</name>
    <dbReference type="NCBI Taxonomy" id="36015"/>
    <lineage>
        <taxon>Eukaryota</taxon>
        <taxon>Fungi</taxon>
        <taxon>Dikarya</taxon>
        <taxon>Ascomycota</taxon>
        <taxon>Saccharomycotina</taxon>
        <taxon>Pichiomycetes</taxon>
        <taxon>Pichiales</taxon>
        <taxon>Pichiaceae</taxon>
        <taxon>Pichia</taxon>
    </lineage>
</organism>
<dbReference type="AlphaFoldDB" id="A0AAV5R6Z8"/>
<dbReference type="GO" id="GO:0000139">
    <property type="term" value="C:Golgi membrane"/>
    <property type="evidence" value="ECO:0007669"/>
    <property type="project" value="TreeGrafter"/>
</dbReference>
<evidence type="ECO:0008006" key="8">
    <source>
        <dbReference type="Google" id="ProtNLM"/>
    </source>
</evidence>
<gene>
    <name evidence="6" type="ORF">DAPK24_029660</name>
</gene>
<keyword evidence="4 5" id="KW-0472">Membrane</keyword>
<keyword evidence="2 5" id="KW-0812">Transmembrane</keyword>
<feature type="transmembrane region" description="Helical" evidence="5">
    <location>
        <begin position="67"/>
        <end position="89"/>
    </location>
</feature>
<feature type="transmembrane region" description="Helical" evidence="5">
    <location>
        <begin position="12"/>
        <end position="35"/>
    </location>
</feature>
<keyword evidence="7" id="KW-1185">Reference proteome</keyword>
<evidence type="ECO:0000256" key="5">
    <source>
        <dbReference type="SAM" id="Phobius"/>
    </source>
</evidence>
<dbReference type="GO" id="GO:0016192">
    <property type="term" value="P:vesicle-mediated transport"/>
    <property type="evidence" value="ECO:0007669"/>
    <property type="project" value="TreeGrafter"/>
</dbReference>
<feature type="transmembrane region" description="Helical" evidence="5">
    <location>
        <begin position="95"/>
        <end position="117"/>
    </location>
</feature>
<evidence type="ECO:0000256" key="4">
    <source>
        <dbReference type="ARBA" id="ARBA00023136"/>
    </source>
</evidence>
<reference evidence="6 7" key="1">
    <citation type="journal article" date="2023" name="Elife">
        <title>Identification of key yeast species and microbe-microbe interactions impacting larval growth of Drosophila in the wild.</title>
        <authorList>
            <person name="Mure A."/>
            <person name="Sugiura Y."/>
            <person name="Maeda R."/>
            <person name="Honda K."/>
            <person name="Sakurai N."/>
            <person name="Takahashi Y."/>
            <person name="Watada M."/>
            <person name="Katoh T."/>
            <person name="Gotoh A."/>
            <person name="Gotoh Y."/>
            <person name="Taniguchi I."/>
            <person name="Nakamura K."/>
            <person name="Hayashi T."/>
            <person name="Katayama T."/>
            <person name="Uemura T."/>
            <person name="Hattori Y."/>
        </authorList>
    </citation>
    <scope>NUCLEOTIDE SEQUENCE [LARGE SCALE GENOMIC DNA]</scope>
    <source>
        <strain evidence="6 7">PK-24</strain>
    </source>
</reference>